<evidence type="ECO:0000313" key="3">
    <source>
        <dbReference type="Proteomes" id="UP001500840"/>
    </source>
</evidence>
<dbReference type="InterPro" id="IPR006311">
    <property type="entry name" value="TAT_signal"/>
</dbReference>
<feature type="region of interest" description="Disordered" evidence="1">
    <location>
        <begin position="430"/>
        <end position="449"/>
    </location>
</feature>
<evidence type="ECO:0000256" key="1">
    <source>
        <dbReference type="SAM" id="MobiDB-lite"/>
    </source>
</evidence>
<dbReference type="Proteomes" id="UP001500840">
    <property type="component" value="Unassembled WGS sequence"/>
</dbReference>
<dbReference type="RefSeq" id="WP_345319225.1">
    <property type="nucleotide sequence ID" value="NZ_BAABGA010000008.1"/>
</dbReference>
<reference evidence="3" key="1">
    <citation type="journal article" date="2019" name="Int. J. Syst. Evol. Microbiol.">
        <title>The Global Catalogue of Microorganisms (GCM) 10K type strain sequencing project: providing services to taxonomists for standard genome sequencing and annotation.</title>
        <authorList>
            <consortium name="The Broad Institute Genomics Platform"/>
            <consortium name="The Broad Institute Genome Sequencing Center for Infectious Disease"/>
            <person name="Wu L."/>
            <person name="Ma J."/>
        </authorList>
    </citation>
    <scope>NUCLEOTIDE SEQUENCE [LARGE SCALE GENOMIC DNA]</scope>
    <source>
        <strain evidence="3">JCM 17759</strain>
    </source>
</reference>
<dbReference type="PROSITE" id="PS51318">
    <property type="entry name" value="TAT"/>
    <property type="match status" value="1"/>
</dbReference>
<name>A0ABP8M9F5_9BACT</name>
<feature type="region of interest" description="Disordered" evidence="1">
    <location>
        <begin position="213"/>
        <end position="238"/>
    </location>
</feature>
<accession>A0ABP8M9F5</accession>
<comment type="caution">
    <text evidence="2">The sequence shown here is derived from an EMBL/GenBank/DDBJ whole genome shotgun (WGS) entry which is preliminary data.</text>
</comment>
<feature type="compositionally biased region" description="Polar residues" evidence="1">
    <location>
        <begin position="431"/>
        <end position="449"/>
    </location>
</feature>
<gene>
    <name evidence="2" type="ORF">GCM10023156_05790</name>
</gene>
<dbReference type="EMBL" id="BAABGA010000008">
    <property type="protein sequence ID" value="GAA4445761.1"/>
    <property type="molecule type" value="Genomic_DNA"/>
</dbReference>
<evidence type="ECO:0000313" key="2">
    <source>
        <dbReference type="EMBL" id="GAA4445761.1"/>
    </source>
</evidence>
<proteinExistence type="predicted"/>
<organism evidence="2 3">
    <name type="scientific">Novipirellula rosea</name>
    <dbReference type="NCBI Taxonomy" id="1031540"/>
    <lineage>
        <taxon>Bacteria</taxon>
        <taxon>Pseudomonadati</taxon>
        <taxon>Planctomycetota</taxon>
        <taxon>Planctomycetia</taxon>
        <taxon>Pirellulales</taxon>
        <taxon>Pirellulaceae</taxon>
        <taxon>Novipirellula</taxon>
    </lineage>
</organism>
<protein>
    <submittedName>
        <fullName evidence="2">Uncharacterized protein</fullName>
    </submittedName>
</protein>
<sequence>MPQPISRRLFLARSGAIAGAATLTPMMSQVGHAATLNDDLYGQSYNQLKSQAFPGNLQLYAAPIDANFDPVPMGQISPAANQVVSIMPAWSPVGTYNAQAASFFDAYRQVLTHVTWKVSPEQQNDLRQLQDQVIKAQRAVEKVSQDMNQAYVFAKNQGGAIFAAKYPTITDWLNSPAAQSWDDQMTQATKTQTAAQNSYQSLVRSYQPVSLQQAQDAAKLPTGNPVNDPPPRGWAKVTDGAGNLQWTPDFTVGNASNWRDSLANGSKGQFSLTLGASQGNSSTSNSWAGASASYGTPFWGVESSGSWSEFDLTQNDKSVEVTINAQSSTIVPVTPGAWYDGGFISNLAKAQQGPDGQGWVITSPWVSKGPANALFGENGLLSTQVAGLAVVYKPGFKISMSENTFQQHKDQFSASGGIRIGCFRFGGSGGHSSQWTRSTNGSTEFSGQSTSTDPLIVGVMVAFPGMGTA</sequence>
<keyword evidence="3" id="KW-1185">Reference proteome</keyword>